<keyword evidence="2" id="KW-1185">Reference proteome</keyword>
<sequence>MSLQEATPTLKCRAFHLTLSGEAKRWQAEFEALQSYPSHFNDEMLFYERITDAEAFFALKGGLDMNFHFWRDVRNKNSTMFDQLVKMITEEITNENMILYRNRGGVAPN</sequence>
<dbReference type="Proteomes" id="UP001604336">
    <property type="component" value="Unassembled WGS sequence"/>
</dbReference>
<evidence type="ECO:0008006" key="3">
    <source>
        <dbReference type="Google" id="ProtNLM"/>
    </source>
</evidence>
<protein>
    <recommendedName>
        <fullName evidence="3">Retrotransposon gag domain-containing protein</fullName>
    </recommendedName>
</protein>
<organism evidence="1 2">
    <name type="scientific">Abeliophyllum distichum</name>
    <dbReference type="NCBI Taxonomy" id="126358"/>
    <lineage>
        <taxon>Eukaryota</taxon>
        <taxon>Viridiplantae</taxon>
        <taxon>Streptophyta</taxon>
        <taxon>Embryophyta</taxon>
        <taxon>Tracheophyta</taxon>
        <taxon>Spermatophyta</taxon>
        <taxon>Magnoliopsida</taxon>
        <taxon>eudicotyledons</taxon>
        <taxon>Gunneridae</taxon>
        <taxon>Pentapetalae</taxon>
        <taxon>asterids</taxon>
        <taxon>lamiids</taxon>
        <taxon>Lamiales</taxon>
        <taxon>Oleaceae</taxon>
        <taxon>Forsythieae</taxon>
        <taxon>Abeliophyllum</taxon>
    </lineage>
</organism>
<dbReference type="EMBL" id="JBFOLK010000009">
    <property type="protein sequence ID" value="KAL2487008.1"/>
    <property type="molecule type" value="Genomic_DNA"/>
</dbReference>
<dbReference type="AlphaFoldDB" id="A0ABD1RF19"/>
<evidence type="ECO:0000313" key="2">
    <source>
        <dbReference type="Proteomes" id="UP001604336"/>
    </source>
</evidence>
<name>A0ABD1RF19_9LAMI</name>
<comment type="caution">
    <text evidence="1">The sequence shown here is derived from an EMBL/GenBank/DDBJ whole genome shotgun (WGS) entry which is preliminary data.</text>
</comment>
<evidence type="ECO:0000313" key="1">
    <source>
        <dbReference type="EMBL" id="KAL2487008.1"/>
    </source>
</evidence>
<accession>A0ABD1RF19</accession>
<reference evidence="2" key="1">
    <citation type="submission" date="2024-07" db="EMBL/GenBank/DDBJ databases">
        <title>Two chromosome-level genome assemblies of Korean endemic species Abeliophyllum distichum and Forsythia ovata (Oleaceae).</title>
        <authorList>
            <person name="Jang H."/>
        </authorList>
    </citation>
    <scope>NUCLEOTIDE SEQUENCE [LARGE SCALE GENOMIC DNA]</scope>
</reference>
<gene>
    <name evidence="1" type="ORF">Adt_31764</name>
</gene>
<proteinExistence type="predicted"/>